<evidence type="ECO:0000256" key="8">
    <source>
        <dbReference type="ARBA" id="ARBA00023172"/>
    </source>
</evidence>
<keyword evidence="8" id="KW-0233">DNA recombination</keyword>
<dbReference type="GO" id="GO:0005524">
    <property type="term" value="F:ATP binding"/>
    <property type="evidence" value="ECO:0007669"/>
    <property type="project" value="UniProtKB-KW"/>
</dbReference>
<keyword evidence="3" id="KW-0158">Chromosome</keyword>
<dbReference type="GO" id="GO:0035861">
    <property type="term" value="C:site of double-strand break"/>
    <property type="evidence" value="ECO:0007669"/>
    <property type="project" value="TreeGrafter"/>
</dbReference>
<organism evidence="13 14">
    <name type="scientific">Fasciola gigantica</name>
    <name type="common">Giant liver fluke</name>
    <dbReference type="NCBI Taxonomy" id="46835"/>
    <lineage>
        <taxon>Eukaryota</taxon>
        <taxon>Metazoa</taxon>
        <taxon>Spiralia</taxon>
        <taxon>Lophotrochozoa</taxon>
        <taxon>Platyhelminthes</taxon>
        <taxon>Trematoda</taxon>
        <taxon>Digenea</taxon>
        <taxon>Plagiorchiida</taxon>
        <taxon>Echinostomata</taxon>
        <taxon>Echinostomatoidea</taxon>
        <taxon>Fasciolidae</taxon>
        <taxon>Fasciola</taxon>
    </lineage>
</organism>
<dbReference type="Proteomes" id="UP000316759">
    <property type="component" value="Unassembled WGS sequence"/>
</dbReference>
<dbReference type="GO" id="GO:0000724">
    <property type="term" value="P:double-strand break repair via homologous recombination"/>
    <property type="evidence" value="ECO:0007669"/>
    <property type="project" value="TreeGrafter"/>
</dbReference>
<dbReference type="GO" id="GO:0003697">
    <property type="term" value="F:single-stranded DNA binding"/>
    <property type="evidence" value="ECO:0007669"/>
    <property type="project" value="TreeGrafter"/>
</dbReference>
<keyword evidence="6" id="KW-0067">ATP-binding</keyword>
<keyword evidence="14" id="KW-1185">Reference proteome</keyword>
<dbReference type="OrthoDB" id="6277362at2759"/>
<evidence type="ECO:0000256" key="11">
    <source>
        <dbReference type="SAM" id="Coils"/>
    </source>
</evidence>
<evidence type="ECO:0000256" key="1">
    <source>
        <dbReference type="ARBA" id="ARBA00004123"/>
    </source>
</evidence>
<feature type="compositionally biased region" description="Polar residues" evidence="12">
    <location>
        <begin position="1206"/>
        <end position="1226"/>
    </location>
</feature>
<dbReference type="STRING" id="46835.A0A504YL54"/>
<sequence>MVHLFDFDLQDPREAEERRYLIRQNKKLLNQDRPDDNVHLVAQLREQLNNMKTDLVNQKAESAAMQARQLHLENLVRDLRRDNVDLRDQLAKLDDAENSLAESDKPLAAGTRMLQIQLEQQNERVRELQLKLNASREYTEHLEARIAQFEQSSSSSPHNSAFLPVMPTPNPVADQVSSFISPSDENPNDNTMPAMSQLLIQTFRLTTCFVSLNGMGALDLQAKMLEAMERELPGFRAPRVDDKLLQDTIRTFKALLHERDQELAQLKQHIRQHADEPGMHGKCKVILPQLFETSVQTELTMEQAQKLTSVTNTLLEGGLLLTYDQSHALMNEIYQCVDAMDANQTPETGRPKDDQALGFTDLLSATNRLRARVRQMPSPHVLTNGEMADSVTKVNSKTVNRSPFLYTNYQYWRGTVEGQSSRATSRRDEREKRRWLEDALLCLTLTGMSAALSEAVPVSVHGLQPGVASNNLTEAIKVLVTHWKSQSPSWLVEKLRLALIELPRPSPYWYVSVIDFPRVPRNVLSRIFERLCSLSLSHRVPGHDPNTVRSTDTGRLHVNHFHGILLLRMRLTAYIIYPSKSTGQVTDLGCLRQAVEEICPHCLQYNPNELFVITNLGPYAPLIADLHLFLHGKYRLWEMELEPFMSNCPDHLIHTLFTALNPIVVDRLELLANHERKYRLFLLGRILYVVHFEPNALTAITDDIRQHEIYCRSYNLAPDLRFENCSRVAQYTLCTHSSIVVYLTYCLGELSFAICLLTGLCPEPVNSPAYSNDRPTQLWMNALHWKELISQLLFESEPDKHLDTQRIRQTLSILAVQDPAVEPTSKLWLPEHKCYASTDPIVFVLSCMFVSKSVDVIKKYSVASRKANSSAALRFARTLEIPLPNSTTQCPSLRWLLRQMELCRDLIYGTRNVSGKLMQIWCQTTVDWNRDAHSLRATGRTFLANIRSRSTTLAQGQPEGLIAEKHQNGECDMPEDNNGVPEKSVDKRMTTSMIDSVPGRKPHSPEHYNGQLDELRQTTDLESVRAHLGVSERRRQELERRLMETTEELSRARAEARSADTSLAAARRTEAALRRRLLVAMDMQGSGTDPNSVRHSYSGTLSAGTEARDALELQAALIKAEATNAALTEAAQLDRNRLHEQAMRIGQFEAEHRALLDRISILQTTEANAQRGIVRLQALYEDMLREYSESRSQELNWRSRERSRSNYRQQQNETKGSKQQAMSRTDSNLTKLQRQVHDLEAENRVLKQTINSQSASINAVVSHPVGPCTSPACLEVRQLLRSFQERFSEAVGQAEQCLDSSHLEDGKEKTVKVKNALVISLRTKLGGLQQLLRQAESGLDPITFVTEIDTCNQLFARLEGWLHNYMHRTDSELSELRSRLIGFQIASVSSEPTFVTSCSDRENGHPFSCSISLNKKPHTDLLAQREKELMKLRMQLREVESELELRKAQVHDLQASSNRTD</sequence>
<keyword evidence="5" id="KW-0227">DNA damage</keyword>
<evidence type="ECO:0000256" key="2">
    <source>
        <dbReference type="ARBA" id="ARBA00004286"/>
    </source>
</evidence>
<keyword evidence="9" id="KW-0234">DNA repair</keyword>
<evidence type="ECO:0000256" key="12">
    <source>
        <dbReference type="SAM" id="MobiDB-lite"/>
    </source>
</evidence>
<evidence type="ECO:0000256" key="3">
    <source>
        <dbReference type="ARBA" id="ARBA00022454"/>
    </source>
</evidence>
<dbReference type="EMBL" id="SUNJ01008616">
    <property type="protein sequence ID" value="TPP61096.1"/>
    <property type="molecule type" value="Genomic_DNA"/>
</dbReference>
<feature type="coiled-coil region" evidence="11">
    <location>
        <begin position="1021"/>
        <end position="1055"/>
    </location>
</feature>
<keyword evidence="7 11" id="KW-0175">Coiled coil</keyword>
<evidence type="ECO:0000313" key="14">
    <source>
        <dbReference type="Proteomes" id="UP000316759"/>
    </source>
</evidence>
<comment type="subcellular location">
    <subcellularLocation>
        <location evidence="2">Chromosome</location>
    </subcellularLocation>
    <subcellularLocation>
        <location evidence="1">Nucleus</location>
    </subcellularLocation>
</comment>
<dbReference type="PANTHER" id="PTHR19306">
    <property type="entry name" value="STRUCTURAL MAINTENANCE OF CHROMOSOMES 5,6 SMC5, SMC6"/>
    <property type="match status" value="1"/>
</dbReference>
<feature type="coiled-coil region" evidence="11">
    <location>
        <begin position="41"/>
        <end position="138"/>
    </location>
</feature>
<keyword evidence="4" id="KW-0547">Nucleotide-binding</keyword>
<protein>
    <submittedName>
        <fullName evidence="13">Uncharacterized protein</fullName>
    </submittedName>
</protein>
<feature type="region of interest" description="Disordered" evidence="12">
    <location>
        <begin position="1191"/>
        <end position="1226"/>
    </location>
</feature>
<comment type="caution">
    <text evidence="13">The sequence shown here is derived from an EMBL/GenBank/DDBJ whole genome shotgun (WGS) entry which is preliminary data.</text>
</comment>
<evidence type="ECO:0000256" key="10">
    <source>
        <dbReference type="ARBA" id="ARBA00023242"/>
    </source>
</evidence>
<accession>A0A504YL54</accession>
<dbReference type="GO" id="GO:0030915">
    <property type="term" value="C:Smc5-Smc6 complex"/>
    <property type="evidence" value="ECO:0007669"/>
    <property type="project" value="TreeGrafter"/>
</dbReference>
<dbReference type="PANTHER" id="PTHR19306:SF6">
    <property type="entry name" value="STRUCTURAL MAINTENANCE OF CHROMOSOMES PROTEIN 6"/>
    <property type="match status" value="1"/>
</dbReference>
<name>A0A504YL54_FASGI</name>
<dbReference type="GO" id="GO:0005634">
    <property type="term" value="C:nucleus"/>
    <property type="evidence" value="ECO:0007669"/>
    <property type="project" value="UniProtKB-SubCell"/>
</dbReference>
<proteinExistence type="predicted"/>
<keyword evidence="10" id="KW-0539">Nucleus</keyword>
<dbReference type="GO" id="GO:0003684">
    <property type="term" value="F:damaged DNA binding"/>
    <property type="evidence" value="ECO:0007669"/>
    <property type="project" value="TreeGrafter"/>
</dbReference>
<evidence type="ECO:0000256" key="7">
    <source>
        <dbReference type="ARBA" id="ARBA00023054"/>
    </source>
</evidence>
<evidence type="ECO:0000256" key="6">
    <source>
        <dbReference type="ARBA" id="ARBA00022840"/>
    </source>
</evidence>
<gene>
    <name evidence="13" type="ORF">FGIG_08664</name>
</gene>
<feature type="compositionally biased region" description="Basic and acidic residues" evidence="12">
    <location>
        <begin position="1191"/>
        <end position="1204"/>
    </location>
</feature>
<evidence type="ECO:0000313" key="13">
    <source>
        <dbReference type="EMBL" id="TPP61096.1"/>
    </source>
</evidence>
<reference evidence="13 14" key="1">
    <citation type="submission" date="2019-04" db="EMBL/GenBank/DDBJ databases">
        <title>Annotation for the trematode Fasciola gigantica.</title>
        <authorList>
            <person name="Choi Y.-J."/>
        </authorList>
    </citation>
    <scope>NUCLEOTIDE SEQUENCE [LARGE SCALE GENOMIC DNA]</scope>
    <source>
        <strain evidence="13">Uganda_cow_1</strain>
    </source>
</reference>
<evidence type="ECO:0000256" key="9">
    <source>
        <dbReference type="ARBA" id="ARBA00023204"/>
    </source>
</evidence>
<evidence type="ECO:0000256" key="4">
    <source>
        <dbReference type="ARBA" id="ARBA00022741"/>
    </source>
</evidence>
<feature type="coiled-coil region" evidence="11">
    <location>
        <begin position="1422"/>
        <end position="1456"/>
    </location>
</feature>
<evidence type="ECO:0000256" key="5">
    <source>
        <dbReference type="ARBA" id="ARBA00022763"/>
    </source>
</evidence>